<dbReference type="PANTHER" id="PTHR32071">
    <property type="entry name" value="TRANSCRIPTIONAL REGULATORY PROTEIN"/>
    <property type="match status" value="1"/>
</dbReference>
<protein>
    <submittedName>
        <fullName evidence="4">Sigma-54-dependent Fis family transcriptional regulator</fullName>
    </submittedName>
</protein>
<dbReference type="GO" id="GO:0005524">
    <property type="term" value="F:ATP binding"/>
    <property type="evidence" value="ECO:0007669"/>
    <property type="project" value="UniProtKB-KW"/>
</dbReference>
<accession>A0A975SQN4</accession>
<dbReference type="PROSITE" id="PS00676">
    <property type="entry name" value="SIGMA54_INTERACT_2"/>
    <property type="match status" value="1"/>
</dbReference>
<dbReference type="InterPro" id="IPR003593">
    <property type="entry name" value="AAA+_ATPase"/>
</dbReference>
<dbReference type="EMBL" id="CP064782">
    <property type="protein sequence ID" value="QWT50174.1"/>
    <property type="molecule type" value="Genomic_DNA"/>
</dbReference>
<dbReference type="InterPro" id="IPR025943">
    <property type="entry name" value="Sigma_54_int_dom_ATP-bd_2"/>
</dbReference>
<dbReference type="Pfam" id="PF00158">
    <property type="entry name" value="Sigma54_activat"/>
    <property type="match status" value="1"/>
</dbReference>
<dbReference type="SMART" id="SM00382">
    <property type="entry name" value="AAA"/>
    <property type="match status" value="1"/>
</dbReference>
<dbReference type="FunFam" id="3.40.50.300:FF:000006">
    <property type="entry name" value="DNA-binding transcriptional regulator NtrC"/>
    <property type="match status" value="1"/>
</dbReference>
<dbReference type="RefSeq" id="WP_216130947.1">
    <property type="nucleotide sequence ID" value="NZ_CP064782.1"/>
</dbReference>
<dbReference type="InterPro" id="IPR058031">
    <property type="entry name" value="AAA_lid_NorR"/>
</dbReference>
<dbReference type="Pfam" id="PF25601">
    <property type="entry name" value="AAA_lid_14"/>
    <property type="match status" value="1"/>
</dbReference>
<evidence type="ECO:0000256" key="2">
    <source>
        <dbReference type="ARBA" id="ARBA00022840"/>
    </source>
</evidence>
<dbReference type="KEGG" id="aiq:Azoinq_06185"/>
<reference evidence="4" key="1">
    <citation type="submission" date="2020-11" db="EMBL/GenBank/DDBJ databases">
        <title>Azospira inquinata sp. nov.</title>
        <authorList>
            <person name="Moe W.M."/>
            <person name="Mikes M.C."/>
        </authorList>
    </citation>
    <scope>NUCLEOTIDE SEQUENCE</scope>
    <source>
        <strain evidence="4">Azo-3</strain>
    </source>
</reference>
<sequence>MSTLPNSSLAELLSFLDSLPSPRIVMDGDYRIVGANRAYRREFGGGQSILGRCCYEVSHHFTVPCDQAGESCPLKLAQEEGDTRRVLHLHHTSRGEEHVDVEITPIRDEQRVLRYFVESFQVVRQASQARHAQGLVGRSPAFLRLLERLMRVAAAESAVLILGATGTGKELVAQTLHEASPRRHGPFVAVDCAGLTETLFESELFGYEKGAFTGANFRKLGLVEAASGGTLFLDEIGELPLTLQVKLLRLLESGTYRRVGGLDSLRADFRLVAATHRDLPAMVQAGSFRQDLFYRLNVFPLRTPSLAERREDIPMLAASLLERVDSRPGRRLAPEALAWLQGRDYAGNIRELRNLVERAALLGDGQVISLENCLDGLDEGESGRPALPALGAASGQDFHLTEPLALAEVERRYLAWLQATWGNEKPGALAARLGISERTLYRKLQPLRHPGGGEEAPEG</sequence>
<dbReference type="Pfam" id="PF08448">
    <property type="entry name" value="PAS_4"/>
    <property type="match status" value="1"/>
</dbReference>
<dbReference type="GO" id="GO:0006355">
    <property type="term" value="P:regulation of DNA-templated transcription"/>
    <property type="evidence" value="ECO:0007669"/>
    <property type="project" value="InterPro"/>
</dbReference>
<dbReference type="CDD" id="cd00009">
    <property type="entry name" value="AAA"/>
    <property type="match status" value="1"/>
</dbReference>
<dbReference type="PROSITE" id="PS50045">
    <property type="entry name" value="SIGMA54_INTERACT_4"/>
    <property type="match status" value="1"/>
</dbReference>
<dbReference type="Proteomes" id="UP000683428">
    <property type="component" value="Chromosome"/>
</dbReference>
<evidence type="ECO:0000313" key="4">
    <source>
        <dbReference type="EMBL" id="QWT50174.1"/>
    </source>
</evidence>
<dbReference type="InterPro" id="IPR002078">
    <property type="entry name" value="Sigma_54_int"/>
</dbReference>
<evidence type="ECO:0000313" key="5">
    <source>
        <dbReference type="Proteomes" id="UP000683428"/>
    </source>
</evidence>
<keyword evidence="5" id="KW-1185">Reference proteome</keyword>
<feature type="domain" description="Sigma-54 factor interaction" evidence="3">
    <location>
        <begin position="135"/>
        <end position="361"/>
    </location>
</feature>
<dbReference type="AlphaFoldDB" id="A0A975SQN4"/>
<keyword evidence="2" id="KW-0067">ATP-binding</keyword>
<organism evidence="4 5">
    <name type="scientific">Azospira inquinata</name>
    <dbReference type="NCBI Taxonomy" id="2785627"/>
    <lineage>
        <taxon>Bacteria</taxon>
        <taxon>Pseudomonadati</taxon>
        <taxon>Pseudomonadota</taxon>
        <taxon>Betaproteobacteria</taxon>
        <taxon>Rhodocyclales</taxon>
        <taxon>Rhodocyclaceae</taxon>
        <taxon>Azospira</taxon>
    </lineage>
</organism>
<proteinExistence type="predicted"/>
<evidence type="ECO:0000256" key="1">
    <source>
        <dbReference type="ARBA" id="ARBA00022741"/>
    </source>
</evidence>
<evidence type="ECO:0000259" key="3">
    <source>
        <dbReference type="PROSITE" id="PS50045"/>
    </source>
</evidence>
<keyword evidence="1" id="KW-0547">Nucleotide-binding</keyword>
<gene>
    <name evidence="4" type="ORF">Azoinq_06185</name>
</gene>
<dbReference type="InterPro" id="IPR013656">
    <property type="entry name" value="PAS_4"/>
</dbReference>
<name>A0A975SQN4_9RHOO</name>